<dbReference type="InterPro" id="IPR038765">
    <property type="entry name" value="Papain-like_cys_pep_sf"/>
</dbReference>
<dbReference type="InterPro" id="IPR035892">
    <property type="entry name" value="C2_domain_sf"/>
</dbReference>
<dbReference type="Pfam" id="PF00168">
    <property type="entry name" value="C2"/>
    <property type="match status" value="1"/>
</dbReference>
<gene>
    <name evidence="9" type="primary">LOC102353252</name>
</gene>
<dbReference type="EMBL" id="AFYH01195662">
    <property type="status" value="NOT_ANNOTATED_CDS"/>
    <property type="molecule type" value="Genomic_DNA"/>
</dbReference>
<evidence type="ECO:0000256" key="5">
    <source>
        <dbReference type="PIRSR" id="PIRSR622684-1"/>
    </source>
</evidence>
<evidence type="ECO:0000256" key="4">
    <source>
        <dbReference type="ARBA" id="ARBA00022807"/>
    </source>
</evidence>
<dbReference type="PROSITE" id="PS00139">
    <property type="entry name" value="THIOL_PROTEASE_CYS"/>
    <property type="match status" value="1"/>
</dbReference>
<keyword evidence="4 6" id="KW-0788">Thiol protease</keyword>
<dbReference type="InterPro" id="IPR000169">
    <property type="entry name" value="Pept_cys_AS"/>
</dbReference>
<dbReference type="InterPro" id="IPR022684">
    <property type="entry name" value="Calpain_cysteine_protease"/>
</dbReference>
<sequence length="643" mass="74226">AQDIRMPRGVEYYKNQNYWKLKRSCLRSRTLYEDPLFPINNESLFFKRSPPGTIEWKRPKDVCSDPRLFVDGISSRDLHQGSLGNCWLVAAASCLATERTVWRKVIPNHDEQEWNPKRPDRYAGIFHFRFWRFGRWVDVVIDDRLPTMNGHLIFCHSIDLNEFWCALLEKAYAKLNGCYEALEGGNTAEALVDFTGGISEPICLDKENFSEDLEKRKKLYQSLLKAHSRGSLISSSIQTESGEKLESQMDCGLVKGHAYGVTDIRKVRLGTGLLSYFKTNKLFMIRMRNPWGSTEWTGPWSDKSDEWKNVSRGEREKMGVTVQDDGEFWMDFKDFSQYFTDMVVCRRINTTLLSFHKTWVEAMLFSQWSSSDVPLQNRSGGCLNNRETFFQNPQFMFDIFSEEDAALLSIQQEDKRLYRKEGTGDNLSIGFEVFRVEVNREFRMHRIQEKVAGTDYIGSRSIFLRVDLKQGKYVIIPTTFTPGQTGRFLIRLFTDRSARFRELKLDQPKPSFWSCCVGYPKRVTAVTVHRVTGLIFRGANKDPDVFVTIKCEGHKVKSKLFKMSSDPEFNLKAIFYRKKIQKLIQIEVWAEGFLINTFIGQVMVEATEDEMNQGQVLSLQDKSKAGVGSILIETSSSQDLAAL</sequence>
<dbReference type="InterPro" id="IPR022683">
    <property type="entry name" value="Calpain_III"/>
</dbReference>
<protein>
    <submittedName>
        <fullName evidence="9">Uncharacterized protein</fullName>
    </submittedName>
</protein>
<dbReference type="GO" id="GO:0005737">
    <property type="term" value="C:cytoplasm"/>
    <property type="evidence" value="ECO:0007669"/>
    <property type="project" value="TreeGrafter"/>
</dbReference>
<dbReference type="Gene3D" id="2.60.40.150">
    <property type="entry name" value="C2 domain"/>
    <property type="match status" value="1"/>
</dbReference>
<dbReference type="FunCoup" id="H2ZV34">
    <property type="interactions" value="121"/>
</dbReference>
<proteinExistence type="inferred from homology"/>
<dbReference type="Pfam" id="PF00648">
    <property type="entry name" value="Peptidase_C2"/>
    <property type="match status" value="1"/>
</dbReference>
<evidence type="ECO:0000259" key="8">
    <source>
        <dbReference type="PROSITE" id="PS50203"/>
    </source>
</evidence>
<dbReference type="Gene3D" id="2.60.120.380">
    <property type="match status" value="1"/>
</dbReference>
<dbReference type="SUPFAM" id="SSF49562">
    <property type="entry name" value="C2 domain (Calcium/lipid-binding domain, CaLB)"/>
    <property type="match status" value="1"/>
</dbReference>
<dbReference type="EMBL" id="AFYH01195656">
    <property type="status" value="NOT_ANNOTATED_CDS"/>
    <property type="molecule type" value="Genomic_DNA"/>
</dbReference>
<dbReference type="FunFam" id="2.60.120.380:FF:000003">
    <property type="entry name" value="Calpain 5"/>
    <property type="match status" value="1"/>
</dbReference>
<dbReference type="SUPFAM" id="SSF49758">
    <property type="entry name" value="Calpain large subunit, middle domain (domain III)"/>
    <property type="match status" value="1"/>
</dbReference>
<reference evidence="9" key="2">
    <citation type="submission" date="2025-08" db="UniProtKB">
        <authorList>
            <consortium name="Ensembl"/>
        </authorList>
    </citation>
    <scope>IDENTIFICATION</scope>
</reference>
<keyword evidence="10" id="KW-1185">Reference proteome</keyword>
<dbReference type="InterPro" id="IPR033883">
    <property type="entry name" value="C2_III"/>
</dbReference>
<dbReference type="InterPro" id="IPR000008">
    <property type="entry name" value="C2_dom"/>
</dbReference>
<dbReference type="Gene3D" id="3.90.70.10">
    <property type="entry name" value="Cysteine proteinases"/>
    <property type="match status" value="1"/>
</dbReference>
<dbReference type="PROSITE" id="PS50004">
    <property type="entry name" value="C2"/>
    <property type="match status" value="1"/>
</dbReference>
<dbReference type="CDD" id="cd00214">
    <property type="entry name" value="Calpain_III"/>
    <property type="match status" value="1"/>
</dbReference>
<dbReference type="STRING" id="7897.ENSLACP00000001255"/>
<dbReference type="GO" id="GO:0004198">
    <property type="term" value="F:calcium-dependent cysteine-type endopeptidase activity"/>
    <property type="evidence" value="ECO:0007669"/>
    <property type="project" value="InterPro"/>
</dbReference>
<evidence type="ECO:0000256" key="1">
    <source>
        <dbReference type="ARBA" id="ARBA00007623"/>
    </source>
</evidence>
<reference evidence="10" key="1">
    <citation type="submission" date="2011-08" db="EMBL/GenBank/DDBJ databases">
        <title>The draft genome of Latimeria chalumnae.</title>
        <authorList>
            <person name="Di Palma F."/>
            <person name="Alfoldi J."/>
            <person name="Johnson J."/>
            <person name="Berlin A."/>
            <person name="Gnerre S."/>
            <person name="Jaffe D."/>
            <person name="MacCallum I."/>
            <person name="Young S."/>
            <person name="Walker B.J."/>
            <person name="Lander E."/>
            <person name="Lindblad-Toh K."/>
        </authorList>
    </citation>
    <scope>NUCLEOTIDE SEQUENCE [LARGE SCALE GENOMIC DNA]</scope>
    <source>
        <strain evidence="10">Wild caught</strain>
    </source>
</reference>
<evidence type="ECO:0000256" key="3">
    <source>
        <dbReference type="ARBA" id="ARBA00022801"/>
    </source>
</evidence>
<dbReference type="EMBL" id="AFYH01195659">
    <property type="status" value="NOT_ANNOTATED_CDS"/>
    <property type="molecule type" value="Genomic_DNA"/>
</dbReference>
<dbReference type="CDD" id="cd00044">
    <property type="entry name" value="CysPc"/>
    <property type="match status" value="1"/>
</dbReference>
<dbReference type="EMBL" id="AFYH01195658">
    <property type="status" value="NOT_ANNOTATED_CDS"/>
    <property type="molecule type" value="Genomic_DNA"/>
</dbReference>
<dbReference type="PANTHER" id="PTHR10183:SF405">
    <property type="entry name" value="CALPAIN-5"/>
    <property type="match status" value="1"/>
</dbReference>
<organism evidence="9 10">
    <name type="scientific">Latimeria chalumnae</name>
    <name type="common">Coelacanth</name>
    <dbReference type="NCBI Taxonomy" id="7897"/>
    <lineage>
        <taxon>Eukaryota</taxon>
        <taxon>Metazoa</taxon>
        <taxon>Chordata</taxon>
        <taxon>Craniata</taxon>
        <taxon>Vertebrata</taxon>
        <taxon>Euteleostomi</taxon>
        <taxon>Coelacanthiformes</taxon>
        <taxon>Coelacanthidae</taxon>
        <taxon>Latimeria</taxon>
    </lineage>
</organism>
<feature type="domain" description="C2" evidence="7">
    <location>
        <begin position="504"/>
        <end position="621"/>
    </location>
</feature>
<evidence type="ECO:0000256" key="6">
    <source>
        <dbReference type="PROSITE-ProRule" id="PRU00239"/>
    </source>
</evidence>
<dbReference type="OMA" id="GSKIWCC"/>
<feature type="active site" evidence="5 6">
    <location>
        <position position="86"/>
    </location>
</feature>
<dbReference type="InterPro" id="IPR036213">
    <property type="entry name" value="Calpain_III_sf"/>
</dbReference>
<dbReference type="SMART" id="SM00720">
    <property type="entry name" value="calpain_III"/>
    <property type="match status" value="1"/>
</dbReference>
<dbReference type="Pfam" id="PF01067">
    <property type="entry name" value="Calpain_III"/>
    <property type="match status" value="1"/>
</dbReference>
<comment type="similarity">
    <text evidence="1">Belongs to the peptidase C2 family.</text>
</comment>
<dbReference type="InterPro" id="IPR001300">
    <property type="entry name" value="Peptidase_C2_calpain_cat"/>
</dbReference>
<accession>H2ZV34</accession>
<dbReference type="Proteomes" id="UP000008672">
    <property type="component" value="Unassembled WGS sequence"/>
</dbReference>
<dbReference type="GeneTree" id="ENSGT00940000156128"/>
<evidence type="ECO:0000313" key="10">
    <source>
        <dbReference type="Proteomes" id="UP000008672"/>
    </source>
</evidence>
<name>H2ZV34_LATCH</name>
<evidence type="ECO:0000313" key="9">
    <source>
        <dbReference type="Ensembl" id="ENSLACP00000001255.1"/>
    </source>
</evidence>
<dbReference type="EMBL" id="AFYH01195657">
    <property type="status" value="NOT_ANNOTATED_CDS"/>
    <property type="molecule type" value="Genomic_DNA"/>
</dbReference>
<keyword evidence="2 6" id="KW-0645">Protease</keyword>
<dbReference type="Bgee" id="ENSLACG00000001126">
    <property type="expression patterns" value="Expressed in pelvic fin and 2 other cell types or tissues"/>
</dbReference>
<reference evidence="9" key="3">
    <citation type="submission" date="2025-09" db="UniProtKB">
        <authorList>
            <consortium name="Ensembl"/>
        </authorList>
    </citation>
    <scope>IDENTIFICATION</scope>
</reference>
<dbReference type="GO" id="GO:0006508">
    <property type="term" value="P:proteolysis"/>
    <property type="evidence" value="ECO:0007669"/>
    <property type="project" value="UniProtKB-KW"/>
</dbReference>
<keyword evidence="3 6" id="KW-0378">Hydrolase</keyword>
<dbReference type="EMBL" id="AFYH01195663">
    <property type="status" value="NOT_ANNOTATED_CDS"/>
    <property type="molecule type" value="Genomic_DNA"/>
</dbReference>
<dbReference type="SUPFAM" id="SSF54001">
    <property type="entry name" value="Cysteine proteinases"/>
    <property type="match status" value="1"/>
</dbReference>
<dbReference type="PROSITE" id="PS50203">
    <property type="entry name" value="CALPAIN_CAT"/>
    <property type="match status" value="1"/>
</dbReference>
<dbReference type="InterPro" id="IPR022682">
    <property type="entry name" value="Calpain_domain_III"/>
</dbReference>
<dbReference type="PRINTS" id="PR00704">
    <property type="entry name" value="CALPAIN"/>
</dbReference>
<dbReference type="AlphaFoldDB" id="H2ZV34"/>
<evidence type="ECO:0000259" key="7">
    <source>
        <dbReference type="PROSITE" id="PS50004"/>
    </source>
</evidence>
<evidence type="ECO:0000256" key="2">
    <source>
        <dbReference type="ARBA" id="ARBA00022670"/>
    </source>
</evidence>
<dbReference type="EMBL" id="AFYH01195661">
    <property type="status" value="NOT_ANNOTATED_CDS"/>
    <property type="molecule type" value="Genomic_DNA"/>
</dbReference>
<dbReference type="Ensembl" id="ENSLACT00000001267.1">
    <property type="protein sequence ID" value="ENSLACP00000001255.1"/>
    <property type="gene ID" value="ENSLACG00000001126.1"/>
</dbReference>
<dbReference type="EMBL" id="AFYH01195660">
    <property type="status" value="NOT_ANNOTATED_CDS"/>
    <property type="molecule type" value="Genomic_DNA"/>
</dbReference>
<feature type="active site" evidence="5 6">
    <location>
        <position position="289"/>
    </location>
</feature>
<dbReference type="eggNOG" id="KOG0045">
    <property type="taxonomic scope" value="Eukaryota"/>
</dbReference>
<dbReference type="FunFam" id="3.90.70.10:FF:000027">
    <property type="entry name" value="Calpain 5"/>
    <property type="match status" value="1"/>
</dbReference>
<feature type="domain" description="Calpain catalytic" evidence="8">
    <location>
        <begin position="31"/>
        <end position="348"/>
    </location>
</feature>
<dbReference type="PANTHER" id="PTHR10183">
    <property type="entry name" value="CALPAIN"/>
    <property type="match status" value="1"/>
</dbReference>
<dbReference type="HOGENOM" id="CLU_010982_3_2_1"/>
<dbReference type="InParanoid" id="H2ZV34"/>
<dbReference type="EMBL" id="AFYH01195655">
    <property type="status" value="NOT_ANNOTATED_CDS"/>
    <property type="molecule type" value="Genomic_DNA"/>
</dbReference>
<dbReference type="SMART" id="SM00230">
    <property type="entry name" value="CysPc"/>
    <property type="match status" value="1"/>
</dbReference>
<feature type="active site" evidence="5 6">
    <location>
        <position position="257"/>
    </location>
</feature>